<dbReference type="Gene3D" id="3.40.50.300">
    <property type="entry name" value="P-loop containing nucleotide triphosphate hydrolases"/>
    <property type="match status" value="1"/>
</dbReference>
<dbReference type="RefSeq" id="WP_159601132.1">
    <property type="nucleotide sequence ID" value="NZ_CACSAS010000001.1"/>
</dbReference>
<protein>
    <recommendedName>
        <fullName evidence="2">Terminase large subunit gp17-like C-terminal domain-containing protein</fullName>
    </recommendedName>
</protein>
<dbReference type="NCBIfam" id="TIGR01630">
    <property type="entry name" value="psiM2_ORF9"/>
    <property type="match status" value="1"/>
</dbReference>
<accession>A0A5S9Q452</accession>
<evidence type="ECO:0000259" key="2">
    <source>
        <dbReference type="Pfam" id="PF17289"/>
    </source>
</evidence>
<keyword evidence="1" id="KW-1188">Viral release from host cell</keyword>
<dbReference type="InterPro" id="IPR027417">
    <property type="entry name" value="P-loop_NTPase"/>
</dbReference>
<dbReference type="Gene3D" id="3.30.420.240">
    <property type="match status" value="1"/>
</dbReference>
<evidence type="ECO:0000313" key="4">
    <source>
        <dbReference type="Proteomes" id="UP000433050"/>
    </source>
</evidence>
<proteinExistence type="predicted"/>
<reference evidence="3 4" key="1">
    <citation type="submission" date="2019-12" db="EMBL/GenBank/DDBJ databases">
        <authorList>
            <person name="Reyes-Prieto M."/>
        </authorList>
    </citation>
    <scope>NUCLEOTIDE SEQUENCE [LARGE SCALE GENOMIC DNA]</scope>
    <source>
        <strain evidence="3">HF14-78462</strain>
    </source>
</reference>
<gene>
    <name evidence="3" type="ORF">STARVERO_04041</name>
</gene>
<dbReference type="AlphaFoldDB" id="A0A5S9Q452"/>
<dbReference type="InterPro" id="IPR006517">
    <property type="entry name" value="Phage_terminase_lsu-like_C"/>
</dbReference>
<evidence type="ECO:0000256" key="1">
    <source>
        <dbReference type="ARBA" id="ARBA00022612"/>
    </source>
</evidence>
<keyword evidence="4" id="KW-1185">Reference proteome</keyword>
<feature type="domain" description="Terminase large subunit gp17-like C-terminal" evidence="2">
    <location>
        <begin position="311"/>
        <end position="453"/>
    </location>
</feature>
<name>A0A5S9Q452_9HYPH</name>
<evidence type="ECO:0000313" key="3">
    <source>
        <dbReference type="EMBL" id="CAA0112391.1"/>
    </source>
</evidence>
<dbReference type="Pfam" id="PF17289">
    <property type="entry name" value="Terminase_6C"/>
    <property type="match status" value="1"/>
</dbReference>
<organism evidence="3 4">
    <name type="scientific">Starkeya nomas</name>
    <dbReference type="NCBI Taxonomy" id="2666134"/>
    <lineage>
        <taxon>Bacteria</taxon>
        <taxon>Pseudomonadati</taxon>
        <taxon>Pseudomonadota</taxon>
        <taxon>Alphaproteobacteria</taxon>
        <taxon>Hyphomicrobiales</taxon>
        <taxon>Xanthobacteraceae</taxon>
        <taxon>Starkeya</taxon>
    </lineage>
</organism>
<dbReference type="Proteomes" id="UP000433050">
    <property type="component" value="Unassembled WGS sequence"/>
</dbReference>
<dbReference type="InterPro" id="IPR035421">
    <property type="entry name" value="Terminase_6C"/>
</dbReference>
<sequence>MSERARLLQALLRQDLAVFHQKVFAELEPGTVYQSNWHLEHLAYMLSRVASGEIRRLIINVPPRSGKSLLASVAFPMWWLGHDPTRRIICVSHTESLARKFSQDRRLVAECAWFWQAFPRFRLHSRGQRSLELVTDLRGSIFAAGVGGAILGRGADLIIADDPLKGMDALSSAKRSSLNDFFDNTLATRLNDKKTGAIIIIMQRLHEDDLVGHVLRKEGWGVVSLPAIATEAGSFALGSDPRDKYVRRVGEVLDANREPLEVLEVLRRTQGSLIFSAQYQQNPIPAEGNLVRREWLRRYDGSPSFDRLVVSWDTASTLGEASDWSVGTVWGARGLDFYLVDVVRGRFESPELRRQILALHRRYEADATLIEDTELGRAMEQDLRSTGELRALKMRPRFDKEARFLAQSARFEAGQVHVPEEAPWLADYISELLAFPNGRHDDQVDSTSQALHYLTLSTAKERELIRREIPRRSVPRRS</sequence>
<dbReference type="EMBL" id="CACSAS010000001">
    <property type="protein sequence ID" value="CAA0112391.1"/>
    <property type="molecule type" value="Genomic_DNA"/>
</dbReference>